<dbReference type="Pfam" id="PF00507">
    <property type="entry name" value="Oxidored_q4"/>
    <property type="match status" value="1"/>
</dbReference>
<dbReference type="AlphaFoldDB" id="A0A7D4ZI60"/>
<evidence type="ECO:0000256" key="7">
    <source>
        <dbReference type="ARBA" id="ARBA00023136"/>
    </source>
</evidence>
<dbReference type="PANTHER" id="PTHR11058:SF9">
    <property type="entry name" value="NADH-UBIQUINONE OXIDOREDUCTASE CHAIN 3"/>
    <property type="match status" value="1"/>
</dbReference>
<comment type="subcellular location">
    <subcellularLocation>
        <location evidence="1">Membrane</location>
    </subcellularLocation>
    <subcellularLocation>
        <location evidence="9">Mitochondrion membrane</location>
        <topology evidence="9">Multi-pass membrane protein</topology>
    </subcellularLocation>
</comment>
<feature type="transmembrane region" description="Helical" evidence="9">
    <location>
        <begin position="57"/>
        <end position="79"/>
    </location>
</feature>
<dbReference type="EC" id="7.1.1.2" evidence="9"/>
<keyword evidence="10" id="KW-0732">Signal</keyword>
<dbReference type="EMBL" id="MT176429">
    <property type="protein sequence ID" value="QKS32174.1"/>
    <property type="molecule type" value="Genomic_DNA"/>
</dbReference>
<dbReference type="PANTHER" id="PTHR11058">
    <property type="entry name" value="NADH-UBIQUINONE OXIDOREDUCTASE CHAIN 3"/>
    <property type="match status" value="1"/>
</dbReference>
<dbReference type="GO" id="GO:0030964">
    <property type="term" value="C:NADH dehydrogenase complex"/>
    <property type="evidence" value="ECO:0007669"/>
    <property type="project" value="TreeGrafter"/>
</dbReference>
<dbReference type="GO" id="GO:0008137">
    <property type="term" value="F:NADH dehydrogenase (ubiquinone) activity"/>
    <property type="evidence" value="ECO:0007669"/>
    <property type="project" value="UniProtKB-UniRule"/>
</dbReference>
<dbReference type="InterPro" id="IPR038430">
    <property type="entry name" value="NDAH_ubi_oxred_su3_sf"/>
</dbReference>
<comment type="catalytic activity">
    <reaction evidence="8 9">
        <text>a ubiquinone + NADH + 5 H(+)(in) = a ubiquinol + NAD(+) + 4 H(+)(out)</text>
        <dbReference type="Rhea" id="RHEA:29091"/>
        <dbReference type="Rhea" id="RHEA-COMP:9565"/>
        <dbReference type="Rhea" id="RHEA-COMP:9566"/>
        <dbReference type="ChEBI" id="CHEBI:15378"/>
        <dbReference type="ChEBI" id="CHEBI:16389"/>
        <dbReference type="ChEBI" id="CHEBI:17976"/>
        <dbReference type="ChEBI" id="CHEBI:57540"/>
        <dbReference type="ChEBI" id="CHEBI:57945"/>
        <dbReference type="EC" id="7.1.1.2"/>
    </reaction>
</comment>
<evidence type="ECO:0000256" key="8">
    <source>
        <dbReference type="ARBA" id="ARBA00049551"/>
    </source>
</evidence>
<keyword evidence="9 11" id="KW-0496">Mitochondrion</keyword>
<dbReference type="GO" id="GO:0031966">
    <property type="term" value="C:mitochondrial membrane"/>
    <property type="evidence" value="ECO:0007669"/>
    <property type="project" value="UniProtKB-SubCell"/>
</dbReference>
<dbReference type="InterPro" id="IPR000440">
    <property type="entry name" value="NADH_UbQ/plastoQ_OxRdtase_su3"/>
</dbReference>
<evidence type="ECO:0000256" key="9">
    <source>
        <dbReference type="RuleBase" id="RU003640"/>
    </source>
</evidence>
<accession>A0A7D4ZI60</accession>
<protein>
    <recommendedName>
        <fullName evidence="3 9">NADH-ubiquinone oxidoreductase chain 3</fullName>
        <ecNumber evidence="9">7.1.1.2</ecNumber>
    </recommendedName>
</protein>
<keyword evidence="6 9" id="KW-1133">Transmembrane helix</keyword>
<feature type="chain" id="PRO_5028468303" description="NADH-ubiquinone oxidoreductase chain 3" evidence="10">
    <location>
        <begin position="29"/>
        <end position="122"/>
    </location>
</feature>
<gene>
    <name evidence="11" type="primary">nad3</name>
</gene>
<geneLocation type="mitochondrion" evidence="11"/>
<organism evidence="11">
    <name type="scientific">Sphaerobolus stellatus</name>
    <dbReference type="NCBI Taxonomy" id="68786"/>
    <lineage>
        <taxon>Eukaryota</taxon>
        <taxon>Fungi</taxon>
        <taxon>Dikarya</taxon>
        <taxon>Basidiomycota</taxon>
        <taxon>Agaricomycotina</taxon>
        <taxon>Agaricomycetes</taxon>
        <taxon>Phallomycetidae</taxon>
        <taxon>Geastrales</taxon>
        <taxon>Sphaerobolaceae</taxon>
        <taxon>Sphaerobolus</taxon>
    </lineage>
</organism>
<keyword evidence="9" id="KW-0830">Ubiquinone</keyword>
<feature type="signal peptide" evidence="10">
    <location>
        <begin position="1"/>
        <end position="28"/>
    </location>
</feature>
<keyword evidence="4 9" id="KW-0813">Transport</keyword>
<keyword evidence="9" id="KW-1278">Translocase</keyword>
<evidence type="ECO:0000256" key="1">
    <source>
        <dbReference type="ARBA" id="ARBA00004370"/>
    </source>
</evidence>
<evidence type="ECO:0000256" key="3">
    <source>
        <dbReference type="ARBA" id="ARBA00021007"/>
    </source>
</evidence>
<keyword evidence="7 9" id="KW-0472">Membrane</keyword>
<name>A0A7D4ZI60_9AGAM</name>
<evidence type="ECO:0000256" key="4">
    <source>
        <dbReference type="ARBA" id="ARBA00022448"/>
    </source>
</evidence>
<keyword evidence="9" id="KW-0679">Respiratory chain</keyword>
<evidence type="ECO:0000256" key="6">
    <source>
        <dbReference type="ARBA" id="ARBA00022989"/>
    </source>
</evidence>
<sequence>MNSLLMLFLFVPILVAILLLLNYFLASATPSPDSAKNQPYECGFSPDNVPTNNLFSIHHFATALCFLVFDLEITAFLPFSVSMFEVSLFGTSFALLFFIILTLGFVLEISQSVIRLTDLTRA</sequence>
<reference evidence="11" key="1">
    <citation type="journal article" name="Front. Microbiol.">
        <title>The First Mitochondrial Genome for Geastrales (Sphaerobolus stellatus) Reveals Intron Dynamics and Large-Scale Gene Rearrangements of Basidiomycota.</title>
        <authorList>
            <person name="Ye J."/>
            <person name="Cheng J."/>
            <person name="Ren Y."/>
            <person name="Liao W."/>
            <person name="Li Q."/>
        </authorList>
    </citation>
    <scope>NUCLEOTIDE SEQUENCE</scope>
</reference>
<keyword evidence="9" id="KW-0249">Electron transport</keyword>
<keyword evidence="9" id="KW-0520">NAD</keyword>
<evidence type="ECO:0000256" key="2">
    <source>
        <dbReference type="ARBA" id="ARBA00008472"/>
    </source>
</evidence>
<comment type="function">
    <text evidence="9">Core subunit of the mitochondrial membrane respiratory chain NADH dehydrogenase (Complex I) which catalyzes electron transfer from NADH through the respiratory chain, using ubiquinone as an electron acceptor. Essential for the catalytic activity of complex I.</text>
</comment>
<proteinExistence type="inferred from homology"/>
<evidence type="ECO:0000313" key="11">
    <source>
        <dbReference type="EMBL" id="QKS32174.1"/>
    </source>
</evidence>
<dbReference type="Gene3D" id="1.20.58.1610">
    <property type="entry name" value="NADH:ubiquinone/plastoquinone oxidoreductase, chain 3"/>
    <property type="match status" value="1"/>
</dbReference>
<keyword evidence="5 9" id="KW-0812">Transmembrane</keyword>
<comment type="similarity">
    <text evidence="2 9">Belongs to the complex I subunit 3 family.</text>
</comment>
<evidence type="ECO:0000256" key="5">
    <source>
        <dbReference type="ARBA" id="ARBA00022692"/>
    </source>
</evidence>
<evidence type="ECO:0000256" key="10">
    <source>
        <dbReference type="SAM" id="SignalP"/>
    </source>
</evidence>
<feature type="transmembrane region" description="Helical" evidence="9">
    <location>
        <begin position="86"/>
        <end position="107"/>
    </location>
</feature>